<comment type="caution">
    <text evidence="2">The sequence shown here is derived from an EMBL/GenBank/DDBJ whole genome shotgun (WGS) entry which is preliminary data.</text>
</comment>
<sequence length="37" mass="4368">MTDLLVKIDTKIEEQQKINNSLNEKANNIIEHFNLKK</sequence>
<keyword evidence="3" id="KW-1185">Reference proteome</keyword>
<dbReference type="EMBL" id="CADCST010000085">
    <property type="protein sequence ID" value="CAA9199035.1"/>
    <property type="molecule type" value="Genomic_DNA"/>
</dbReference>
<evidence type="ECO:0000313" key="3">
    <source>
        <dbReference type="Proteomes" id="UP000474567"/>
    </source>
</evidence>
<keyword evidence="1" id="KW-0175">Coiled coil</keyword>
<gene>
    <name evidence="2" type="ORF">FLACOL7796_02540</name>
</gene>
<feature type="coiled-coil region" evidence="1">
    <location>
        <begin position="5"/>
        <end position="32"/>
    </location>
</feature>
<name>A0ABM8KJH6_9FLAO</name>
<accession>A0ABM8KJH6</accession>
<evidence type="ECO:0000256" key="1">
    <source>
        <dbReference type="SAM" id="Coils"/>
    </source>
</evidence>
<protein>
    <submittedName>
        <fullName evidence="2">Uncharacterized protein</fullName>
    </submittedName>
</protein>
<evidence type="ECO:0000313" key="2">
    <source>
        <dbReference type="EMBL" id="CAA9199035.1"/>
    </source>
</evidence>
<organism evidence="2 3">
    <name type="scientific">Flavobacterium collinsii</name>
    <dbReference type="NCBI Taxonomy" id="1114861"/>
    <lineage>
        <taxon>Bacteria</taxon>
        <taxon>Pseudomonadati</taxon>
        <taxon>Bacteroidota</taxon>
        <taxon>Flavobacteriia</taxon>
        <taxon>Flavobacteriales</taxon>
        <taxon>Flavobacteriaceae</taxon>
        <taxon>Flavobacterium</taxon>
    </lineage>
</organism>
<proteinExistence type="predicted"/>
<reference evidence="2 3" key="1">
    <citation type="submission" date="2020-02" db="EMBL/GenBank/DDBJ databases">
        <authorList>
            <person name="Criscuolo A."/>
        </authorList>
    </citation>
    <scope>NUCLEOTIDE SEQUENCE [LARGE SCALE GENOMIC DNA]</scope>
    <source>
        <strain evidence="2">CECT7796</strain>
    </source>
</reference>
<dbReference type="Proteomes" id="UP000474567">
    <property type="component" value="Unassembled WGS sequence"/>
</dbReference>